<reference evidence="2 3" key="1">
    <citation type="journal article" date="2019" name="Environ. Microbiol.">
        <title>At the nexus of three kingdoms: the genome of the mycorrhizal fungus Gigaspora margarita provides insights into plant, endobacterial and fungal interactions.</title>
        <authorList>
            <person name="Venice F."/>
            <person name="Ghignone S."/>
            <person name="Salvioli di Fossalunga A."/>
            <person name="Amselem J."/>
            <person name="Novero M."/>
            <person name="Xianan X."/>
            <person name="Sedzielewska Toro K."/>
            <person name="Morin E."/>
            <person name="Lipzen A."/>
            <person name="Grigoriev I.V."/>
            <person name="Henrissat B."/>
            <person name="Martin F.M."/>
            <person name="Bonfante P."/>
        </authorList>
    </citation>
    <scope>NUCLEOTIDE SEQUENCE [LARGE SCALE GENOMIC DNA]</scope>
    <source>
        <strain evidence="2 3">BEG34</strain>
    </source>
</reference>
<feature type="transmembrane region" description="Helical" evidence="1">
    <location>
        <begin position="1041"/>
        <end position="1065"/>
    </location>
</feature>
<accession>A0A8H4B5H8</accession>
<feature type="transmembrane region" description="Helical" evidence="1">
    <location>
        <begin position="1086"/>
        <end position="1109"/>
    </location>
</feature>
<protein>
    <submittedName>
        <fullName evidence="2">Transient receptor potential channel pyrexia-like</fullName>
    </submittedName>
</protein>
<evidence type="ECO:0000313" key="3">
    <source>
        <dbReference type="Proteomes" id="UP000439903"/>
    </source>
</evidence>
<keyword evidence="1" id="KW-0472">Membrane</keyword>
<evidence type="ECO:0000256" key="1">
    <source>
        <dbReference type="SAM" id="Phobius"/>
    </source>
</evidence>
<keyword evidence="1" id="KW-0812">Transmembrane</keyword>
<keyword evidence="2" id="KW-0675">Receptor</keyword>
<dbReference type="EMBL" id="WTPW01000006">
    <property type="protein sequence ID" value="KAF0561762.1"/>
    <property type="molecule type" value="Genomic_DNA"/>
</dbReference>
<comment type="caution">
    <text evidence="2">The sequence shown here is derived from an EMBL/GenBank/DDBJ whole genome shotgun (WGS) entry which is preliminary data.</text>
</comment>
<sequence length="1300" mass="153862">MLQESIVDIDEDNGETKELYLTISPNGDFVVEFVLLQVLLPDESKLWRFKFRMYNVENPNKNDYLDLEDNERFSYRKLSEIATSKILEFTKEQSNLITSENKLSWSVAVSDKLYSFKKSYKSTVRLLAISCISKHDMTPKDHIYPEGSKMPGFITIFSINEDYSIGEMLKFNEYGGIVKMFSKNGDNKKMNKNNQYIDNKEIDFKETKENNQNIDKFFLVILNASGIHKYQFGQLNNKHADNIQNLKYPKRIYNAIKFNSKLSARVNMKYILKCLNKHYFLVDTKTEGVQYMELYDLKTDQLVNTFKRQNLNSLNFIVDIPANFTISNNNKLLAYNSKNQVKLYLIECGLEIASIEIKTDEMSFDGYFVHFFNDDERLLIYRSKNKWTIWDIFGSIQESIKLENQLELDLKIVGILNDRNYYQLERSNSFVIIVKNEEEKEKEFSDDKRIYDDLTSDYLKRKGDKKDFQTLSLEENFEDITDKKKWIIFDLDNKKNELDEYYYIFEPWLLAFDKKETPRYSVYLDEKKEILLLIGSYTIQVWYDRVKHDQSKKRTLEFISVIDKNESKSEVKKIEYAIRRFKLSIQSKDSQSVIEIGSNDDIIYAAKEACYTLKYLNQIYHSSDIEYSLSLTVEDCQIKFQEIVKQTRNIILRFIMLYPTAWRLLDFRFDLLSILIEAREYTIIKYILFNEKDLYKYYDLEIDVASYNELVISDLLHEPSLHMPQYFSWGGETINTIFKAFEDVDPIYLGFLLEYYSIRAVKDIGWMITVGEIIPMLYNKNNKNYGIYKFYIQLLFYKPCFGKKKLDIPFFEFIEIPPTISNCSEVFIPITQLIPQESILKVEEISPDKIPYTQMVPLIDFASNNELSFEKRGNKYMNFLKSLFSPGEFVSSDEHNIPFLSLLYEVEHNFDDPFYYNPSMEAIMNFIWYSSKSYWPPIIYVFIIYFLSYSIISWMYIAHIQVVGIFQHFFVFITIILFFYLSYYHIIIEYNQLCLKKWRYFTNLFNWVDIFVFLLPFFISIYVFINYYSFENGFKYAESSLYVAFIICLSILGIWYELILILRVIPGFAHYINVLYNIIVNIRLFLLFYALTIIAMGHALFIFLGYAYYIGLNQSSATYEVSNGSKIVYTMAGEPENSFLNPFSAIIAVYNWDQLSLDTWGFWPLIILSIIGNIIFVIILGNVIVSFMSAAFENADKDGKRAVLYYQSSLIYEYMLLKNSAFISGQTDLDSKFKAKLRMKYICFYDDESVTVAWNYKCEKLKSIPIYSAAVRQRQMKMDEFPSFNECEFIWTAKINDDNT</sequence>
<evidence type="ECO:0000313" key="2">
    <source>
        <dbReference type="EMBL" id="KAF0561762.1"/>
    </source>
</evidence>
<dbReference type="OrthoDB" id="2323852at2759"/>
<feature type="transmembrane region" description="Helical" evidence="1">
    <location>
        <begin position="938"/>
        <end position="957"/>
    </location>
</feature>
<feature type="transmembrane region" description="Helical" evidence="1">
    <location>
        <begin position="1162"/>
        <end position="1192"/>
    </location>
</feature>
<name>A0A8H4B5H8_GIGMA</name>
<keyword evidence="1" id="KW-1133">Transmembrane helix</keyword>
<organism evidence="2 3">
    <name type="scientific">Gigaspora margarita</name>
    <dbReference type="NCBI Taxonomy" id="4874"/>
    <lineage>
        <taxon>Eukaryota</taxon>
        <taxon>Fungi</taxon>
        <taxon>Fungi incertae sedis</taxon>
        <taxon>Mucoromycota</taxon>
        <taxon>Glomeromycotina</taxon>
        <taxon>Glomeromycetes</taxon>
        <taxon>Diversisporales</taxon>
        <taxon>Gigasporaceae</taxon>
        <taxon>Gigaspora</taxon>
    </lineage>
</organism>
<gene>
    <name evidence="2" type="ORF">F8M41_019381</name>
</gene>
<dbReference type="Proteomes" id="UP000439903">
    <property type="component" value="Unassembled WGS sequence"/>
</dbReference>
<feature type="transmembrane region" description="Helical" evidence="1">
    <location>
        <begin position="1004"/>
        <end position="1029"/>
    </location>
</feature>
<keyword evidence="3" id="KW-1185">Reference proteome</keyword>
<feature type="transmembrane region" description="Helical" evidence="1">
    <location>
        <begin position="963"/>
        <end position="983"/>
    </location>
</feature>
<proteinExistence type="predicted"/>